<protein>
    <recommendedName>
        <fullName evidence="2">Peptidase C14 caspase domain-containing protein</fullName>
    </recommendedName>
</protein>
<comment type="caution">
    <text evidence="3">The sequence shown here is derived from an EMBL/GenBank/DDBJ whole genome shotgun (WGS) entry which is preliminary data.</text>
</comment>
<feature type="chain" id="PRO_5009582642" description="Peptidase C14 caspase domain-containing protein" evidence="1">
    <location>
        <begin position="21"/>
        <end position="343"/>
    </location>
</feature>
<dbReference type="GO" id="GO:0005737">
    <property type="term" value="C:cytoplasm"/>
    <property type="evidence" value="ECO:0007669"/>
    <property type="project" value="TreeGrafter"/>
</dbReference>
<dbReference type="PANTHER" id="PTHR48104">
    <property type="entry name" value="METACASPASE-4"/>
    <property type="match status" value="1"/>
</dbReference>
<dbReference type="SUPFAM" id="SSF52129">
    <property type="entry name" value="Caspase-like"/>
    <property type="match status" value="1"/>
</dbReference>
<dbReference type="Pfam" id="PF00656">
    <property type="entry name" value="Peptidase_C14"/>
    <property type="match status" value="1"/>
</dbReference>
<dbReference type="GO" id="GO:0006508">
    <property type="term" value="P:proteolysis"/>
    <property type="evidence" value="ECO:0007669"/>
    <property type="project" value="InterPro"/>
</dbReference>
<dbReference type="PANTHER" id="PTHR48104:SF30">
    <property type="entry name" value="METACASPASE-1"/>
    <property type="match status" value="1"/>
</dbReference>
<dbReference type="EMBL" id="MHLW01000031">
    <property type="protein sequence ID" value="OGZ17583.1"/>
    <property type="molecule type" value="Genomic_DNA"/>
</dbReference>
<dbReference type="InterPro" id="IPR050452">
    <property type="entry name" value="Metacaspase"/>
</dbReference>
<evidence type="ECO:0000259" key="2">
    <source>
        <dbReference type="Pfam" id="PF00656"/>
    </source>
</evidence>
<dbReference type="InterPro" id="IPR029030">
    <property type="entry name" value="Caspase-like_dom_sf"/>
</dbReference>
<evidence type="ECO:0000313" key="3">
    <source>
        <dbReference type="EMBL" id="OGZ17583.1"/>
    </source>
</evidence>
<reference evidence="3 4" key="1">
    <citation type="journal article" date="2016" name="Nat. Commun.">
        <title>Thousands of microbial genomes shed light on interconnected biogeochemical processes in an aquifer system.</title>
        <authorList>
            <person name="Anantharaman K."/>
            <person name="Brown C.T."/>
            <person name="Hug L.A."/>
            <person name="Sharon I."/>
            <person name="Castelle C.J."/>
            <person name="Probst A.J."/>
            <person name="Thomas B.C."/>
            <person name="Singh A."/>
            <person name="Wilkins M.J."/>
            <person name="Karaoz U."/>
            <person name="Brodie E.L."/>
            <person name="Williams K.H."/>
            <person name="Hubbard S.S."/>
            <person name="Banfield J.F."/>
        </authorList>
    </citation>
    <scope>NUCLEOTIDE SEQUENCE [LARGE SCALE GENOMIC DNA]</scope>
</reference>
<dbReference type="Gene3D" id="3.40.50.1460">
    <property type="match status" value="1"/>
</dbReference>
<dbReference type="AlphaFoldDB" id="A0A1G2DVJ5"/>
<name>A0A1G2DVJ5_9BACT</name>
<keyword evidence="1" id="KW-0732">Signal</keyword>
<evidence type="ECO:0000313" key="4">
    <source>
        <dbReference type="Proteomes" id="UP000178893"/>
    </source>
</evidence>
<proteinExistence type="predicted"/>
<accession>A0A1G2DVJ5</accession>
<dbReference type="Proteomes" id="UP000178893">
    <property type="component" value="Unassembled WGS sequence"/>
</dbReference>
<evidence type="ECO:0000256" key="1">
    <source>
        <dbReference type="SAM" id="SignalP"/>
    </source>
</evidence>
<feature type="domain" description="Peptidase C14 caspase" evidence="2">
    <location>
        <begin position="80"/>
        <end position="247"/>
    </location>
</feature>
<organism evidence="3 4">
    <name type="scientific">Candidatus Nealsonbacteria bacterium RBG_13_37_56</name>
    <dbReference type="NCBI Taxonomy" id="1801661"/>
    <lineage>
        <taxon>Bacteria</taxon>
        <taxon>Candidatus Nealsoniibacteriota</taxon>
    </lineage>
</organism>
<sequence length="343" mass="37543">MKKIFILIIVCFTLSLPVLAANRSHHPLPAFNIEIVKKVSLELEDIKGPDAKGKPSSPNNKTRDDAATGILGYYPVTGDKYAIVIGICDYPGTSLDLCQSDGDSLHMYRTLTEVYGYEPGNIMLFKDKGGTTGPDLGEVGYGVPTYDNISKAVDSIRNNPNLTADDEVVFFFSGHGTRGTALDGDDEFTDEGIVVWADENDTEDNIAYIWDGELRDWFNGFATSRIVFVFDSCLAGGMNDVAANGRVVAMATEETKSAYVYSTAGEDADGDGIPDGEGVFSRYFVNKGMLQNLADVHDYVEIVGNESATVEEAFDYAKQNIPPYLKSRQKPVISDDFIYDLLF</sequence>
<gene>
    <name evidence="3" type="ORF">A2V72_02280</name>
</gene>
<dbReference type="InterPro" id="IPR011600">
    <property type="entry name" value="Pept_C14_caspase"/>
</dbReference>
<dbReference type="GO" id="GO:0004197">
    <property type="term" value="F:cysteine-type endopeptidase activity"/>
    <property type="evidence" value="ECO:0007669"/>
    <property type="project" value="InterPro"/>
</dbReference>
<feature type="signal peptide" evidence="1">
    <location>
        <begin position="1"/>
        <end position="20"/>
    </location>
</feature>